<evidence type="ECO:0000256" key="2">
    <source>
        <dbReference type="ARBA" id="ARBA00022448"/>
    </source>
</evidence>
<organism evidence="11 12">
    <name type="scientific">Steroidobacter flavus</name>
    <dbReference type="NCBI Taxonomy" id="1842136"/>
    <lineage>
        <taxon>Bacteria</taxon>
        <taxon>Pseudomonadati</taxon>
        <taxon>Pseudomonadota</taxon>
        <taxon>Gammaproteobacteria</taxon>
        <taxon>Steroidobacterales</taxon>
        <taxon>Steroidobacteraceae</taxon>
        <taxon>Steroidobacter</taxon>
    </lineage>
</organism>
<dbReference type="InterPro" id="IPR050171">
    <property type="entry name" value="MFS_Transporters"/>
</dbReference>
<comment type="similarity">
    <text evidence="8">Belongs to the major facilitator superfamily. Proton-dependent oligopeptide transporter (POT/PTR) (TC 2.A.17) family.</text>
</comment>
<reference evidence="12" key="1">
    <citation type="journal article" date="2019" name="Int. J. Syst. Evol. Microbiol.">
        <title>The Global Catalogue of Microorganisms (GCM) 10K type strain sequencing project: providing services to taxonomists for standard genome sequencing and annotation.</title>
        <authorList>
            <consortium name="The Broad Institute Genomics Platform"/>
            <consortium name="The Broad Institute Genome Sequencing Center for Infectious Disease"/>
            <person name="Wu L."/>
            <person name="Ma J."/>
        </authorList>
    </citation>
    <scope>NUCLEOTIDE SEQUENCE [LARGE SCALE GENOMIC DNA]</scope>
    <source>
        <strain evidence="12">CGMCC 1.10759</strain>
    </source>
</reference>
<dbReference type="InterPro" id="IPR020846">
    <property type="entry name" value="MFS_dom"/>
</dbReference>
<dbReference type="Pfam" id="PF00854">
    <property type="entry name" value="PTR2"/>
    <property type="match status" value="2"/>
</dbReference>
<dbReference type="CDD" id="cd17346">
    <property type="entry name" value="MFS_DtpA_like"/>
    <property type="match status" value="1"/>
</dbReference>
<dbReference type="EMBL" id="JBHSDU010000001">
    <property type="protein sequence ID" value="MFC4308193.1"/>
    <property type="molecule type" value="Genomic_DNA"/>
</dbReference>
<proteinExistence type="inferred from homology"/>
<evidence type="ECO:0000259" key="10">
    <source>
        <dbReference type="PROSITE" id="PS50850"/>
    </source>
</evidence>
<feature type="transmembrane region" description="Helical" evidence="9">
    <location>
        <begin position="324"/>
        <end position="349"/>
    </location>
</feature>
<dbReference type="PANTHER" id="PTHR23517:SF15">
    <property type="entry name" value="PROTON-DEPENDENT OLIGOPEPTIDE FAMILY TRANSPORT PROTEIN"/>
    <property type="match status" value="1"/>
</dbReference>
<feature type="transmembrane region" description="Helical" evidence="9">
    <location>
        <begin position="168"/>
        <end position="188"/>
    </location>
</feature>
<keyword evidence="5" id="KW-0653">Protein transport</keyword>
<feature type="transmembrane region" description="Helical" evidence="9">
    <location>
        <begin position="361"/>
        <end position="383"/>
    </location>
</feature>
<keyword evidence="2 8" id="KW-0813">Transport</keyword>
<dbReference type="SUPFAM" id="SSF103473">
    <property type="entry name" value="MFS general substrate transporter"/>
    <property type="match status" value="1"/>
</dbReference>
<sequence length="431" mass="46566">MSTSQATWFGQPRGLTILFLTEMWEKFSFFGMRTLLVYYMTKQLLIGQEQSSLIYGLYAACAYLTPIAGGYIADRWLGTRRAVIAGGAIMSLGHFMMASESLFLPALATIALGNGLFLPNLPSQIHGLYDERDPRRGPAYNLYYAGINLGAFIAPLICGTLGEVYGWHYGFGAAGIGMLLGLMIYVAGAKYLPPDSPRTATDKNAERSGDVKRQMILLVSVALVVVVYRGAYEQLGNTFALWADQGVDRQIAAGLTIPMTWFQSLNPMFVFLLTPVLVVYWTRAGRRGRDPSPLAKMAMGSALVAVAYLMLALVLSVHVGVVSWAWAVLFVFLLTAGELLILPTGLALFGQLAPRRFAATVMALWFLGSFGGNLLAGVLGSLWSAMSAAAFFTLMAVTAALASALLLLIRGRVAGFPESGAMEIPQPRHTS</sequence>
<dbReference type="PROSITE" id="PS01022">
    <property type="entry name" value="PTR2_1"/>
    <property type="match status" value="1"/>
</dbReference>
<evidence type="ECO:0000313" key="11">
    <source>
        <dbReference type="EMBL" id="MFC4308193.1"/>
    </source>
</evidence>
<dbReference type="PROSITE" id="PS50850">
    <property type="entry name" value="MFS"/>
    <property type="match status" value="1"/>
</dbReference>
<evidence type="ECO:0000256" key="9">
    <source>
        <dbReference type="SAM" id="Phobius"/>
    </source>
</evidence>
<dbReference type="PROSITE" id="PS01023">
    <property type="entry name" value="PTR2_2"/>
    <property type="match status" value="1"/>
</dbReference>
<evidence type="ECO:0000256" key="8">
    <source>
        <dbReference type="RuleBase" id="RU003755"/>
    </source>
</evidence>
<feature type="transmembrane region" description="Helical" evidence="9">
    <location>
        <begin position="265"/>
        <end position="282"/>
    </location>
</feature>
<feature type="transmembrane region" description="Helical" evidence="9">
    <location>
        <begin position="53"/>
        <end position="73"/>
    </location>
</feature>
<feature type="transmembrane region" description="Helical" evidence="9">
    <location>
        <begin position="294"/>
        <end position="318"/>
    </location>
</feature>
<dbReference type="Gene3D" id="1.20.1250.20">
    <property type="entry name" value="MFS general substrate transporter like domains"/>
    <property type="match status" value="2"/>
</dbReference>
<dbReference type="PANTHER" id="PTHR23517">
    <property type="entry name" value="RESISTANCE PROTEIN MDTM, PUTATIVE-RELATED-RELATED"/>
    <property type="match status" value="1"/>
</dbReference>
<dbReference type="InterPro" id="IPR000109">
    <property type="entry name" value="POT_fam"/>
</dbReference>
<evidence type="ECO:0000256" key="4">
    <source>
        <dbReference type="ARBA" id="ARBA00022692"/>
    </source>
</evidence>
<evidence type="ECO:0000313" key="12">
    <source>
        <dbReference type="Proteomes" id="UP001595904"/>
    </source>
</evidence>
<keyword evidence="3" id="KW-1003">Cell membrane</keyword>
<feature type="transmembrane region" description="Helical" evidence="9">
    <location>
        <begin position="215"/>
        <end position="232"/>
    </location>
</feature>
<evidence type="ECO:0000256" key="1">
    <source>
        <dbReference type="ARBA" id="ARBA00004651"/>
    </source>
</evidence>
<evidence type="ECO:0000256" key="6">
    <source>
        <dbReference type="ARBA" id="ARBA00022989"/>
    </source>
</evidence>
<comment type="subcellular location">
    <subcellularLocation>
        <location evidence="1">Cell membrane</location>
        <topology evidence="1">Multi-pass membrane protein</topology>
    </subcellularLocation>
    <subcellularLocation>
        <location evidence="8">Membrane</location>
        <topology evidence="8">Multi-pass membrane protein</topology>
    </subcellularLocation>
</comment>
<dbReference type="InterPro" id="IPR018456">
    <property type="entry name" value="PTR2_symporter_CS"/>
</dbReference>
<keyword evidence="7 9" id="KW-0472">Membrane</keyword>
<feature type="domain" description="Major facilitator superfamily (MFS) profile" evidence="10">
    <location>
        <begin position="14"/>
        <end position="414"/>
    </location>
</feature>
<accession>A0ABV8SMN6</accession>
<dbReference type="InterPro" id="IPR036259">
    <property type="entry name" value="MFS_trans_sf"/>
</dbReference>
<evidence type="ECO:0000256" key="3">
    <source>
        <dbReference type="ARBA" id="ARBA00022475"/>
    </source>
</evidence>
<name>A0ABV8SMN6_9GAMM</name>
<dbReference type="InterPro" id="IPR005279">
    <property type="entry name" value="Dipep/tripep_permease"/>
</dbReference>
<dbReference type="Proteomes" id="UP001595904">
    <property type="component" value="Unassembled WGS sequence"/>
</dbReference>
<feature type="transmembrane region" description="Helical" evidence="9">
    <location>
        <begin position="142"/>
        <end position="162"/>
    </location>
</feature>
<evidence type="ECO:0000256" key="7">
    <source>
        <dbReference type="ARBA" id="ARBA00023136"/>
    </source>
</evidence>
<keyword evidence="5" id="KW-0571">Peptide transport</keyword>
<dbReference type="NCBIfam" id="TIGR00924">
    <property type="entry name" value="yjdL_sub1_fam"/>
    <property type="match status" value="1"/>
</dbReference>
<keyword evidence="6 9" id="KW-1133">Transmembrane helix</keyword>
<dbReference type="RefSeq" id="WP_380595119.1">
    <property type="nucleotide sequence ID" value="NZ_JBHSDU010000001.1"/>
</dbReference>
<gene>
    <name evidence="11" type="ORF">ACFPN2_03775</name>
</gene>
<keyword evidence="4 8" id="KW-0812">Transmembrane</keyword>
<evidence type="ECO:0000256" key="5">
    <source>
        <dbReference type="ARBA" id="ARBA00022856"/>
    </source>
</evidence>
<feature type="transmembrane region" description="Helical" evidence="9">
    <location>
        <begin position="102"/>
        <end position="121"/>
    </location>
</feature>
<protein>
    <submittedName>
        <fullName evidence="11">Peptide MFS transporter</fullName>
    </submittedName>
</protein>
<comment type="caution">
    <text evidence="11">The sequence shown here is derived from an EMBL/GenBank/DDBJ whole genome shotgun (WGS) entry which is preliminary data.</text>
</comment>
<keyword evidence="12" id="KW-1185">Reference proteome</keyword>
<feature type="transmembrane region" description="Helical" evidence="9">
    <location>
        <begin position="389"/>
        <end position="409"/>
    </location>
</feature>